<comment type="subcellular location">
    <subcellularLocation>
        <location evidence="1">Cell envelope</location>
    </subcellularLocation>
</comment>
<dbReference type="InterPro" id="IPR050492">
    <property type="entry name" value="Bact_metal-bind_prot9"/>
</dbReference>
<name>A0A211YP07_9CREN</name>
<protein>
    <recommendedName>
        <fullName evidence="7">ABC transporter substrate-binding protein</fullName>
    </recommendedName>
</protein>
<evidence type="ECO:0000256" key="4">
    <source>
        <dbReference type="ARBA" id="ARBA00022729"/>
    </source>
</evidence>
<comment type="caution">
    <text evidence="5">The sequence shown here is derived from an EMBL/GenBank/DDBJ whole genome shotgun (WGS) entry which is preliminary data.</text>
</comment>
<dbReference type="Gene3D" id="3.20.20.150">
    <property type="entry name" value="Divalent-metal-dependent TIM barrel enzymes"/>
    <property type="match status" value="1"/>
</dbReference>
<keyword evidence="6" id="KW-1185">Reference proteome</keyword>
<dbReference type="InterPro" id="IPR006127">
    <property type="entry name" value="ZnuA-like"/>
</dbReference>
<keyword evidence="2" id="KW-0813">Transport</keyword>
<dbReference type="Gene3D" id="3.40.50.1980">
    <property type="entry name" value="Nitrogenase molybdenum iron protein domain"/>
    <property type="match status" value="1"/>
</dbReference>
<evidence type="ECO:0000313" key="5">
    <source>
        <dbReference type="EMBL" id="OWJ54755.1"/>
    </source>
</evidence>
<organism evidence="5 6">
    <name type="scientific">Pyrodictium delaneyi</name>
    <dbReference type="NCBI Taxonomy" id="1273541"/>
    <lineage>
        <taxon>Archaea</taxon>
        <taxon>Thermoproteota</taxon>
        <taxon>Thermoprotei</taxon>
        <taxon>Desulfurococcales</taxon>
        <taxon>Pyrodictiaceae</taxon>
        <taxon>Pyrodictium</taxon>
    </lineage>
</organism>
<sequence>MMSRETCMDRWRPLVPLILATLALTALLTMYTIRQTDSSADGDREDGLLIVVSFPNLKNEVSQLLCSDDKIYVISSSSVDPHEYQLTIDDIEHVKKADLVITLGHASFEIKLRSLVGKDKLLEIPSIKGMRLLINPDTGVANPHMIIYDPHNYVLFLKEVAARLAALRPSCSSHYLGQASMLEAEVEKLINNAPRVHVKAVASLPYIQYAVNWLGIDVVKLLSKEHGVPVSPDDIEQVRKLMKNKLITVAAIAVLNDNPATRTDARLLELAKEYDMPVLRVPSPYAPGTIPEKLKQLVEEIKVLVKILQTK</sequence>
<dbReference type="PANTHER" id="PTHR42953:SF1">
    <property type="entry name" value="METAL-BINDING PROTEIN HI_0362-RELATED"/>
    <property type="match status" value="1"/>
</dbReference>
<keyword evidence="4" id="KW-0732">Signal</keyword>
<dbReference type="PANTHER" id="PTHR42953">
    <property type="entry name" value="HIGH-AFFINITY ZINC UPTAKE SYSTEM PROTEIN ZNUA-RELATED"/>
    <property type="match status" value="1"/>
</dbReference>
<dbReference type="SUPFAM" id="SSF53807">
    <property type="entry name" value="Helical backbone' metal receptor"/>
    <property type="match status" value="1"/>
</dbReference>
<dbReference type="GO" id="GO:0046872">
    <property type="term" value="F:metal ion binding"/>
    <property type="evidence" value="ECO:0007669"/>
    <property type="project" value="UniProtKB-KW"/>
</dbReference>
<evidence type="ECO:0000313" key="6">
    <source>
        <dbReference type="Proteomes" id="UP000196694"/>
    </source>
</evidence>
<proteinExistence type="predicted"/>
<evidence type="ECO:0000256" key="1">
    <source>
        <dbReference type="ARBA" id="ARBA00004196"/>
    </source>
</evidence>
<dbReference type="EMBL" id="NCQP01000002">
    <property type="protein sequence ID" value="OWJ54755.1"/>
    <property type="molecule type" value="Genomic_DNA"/>
</dbReference>
<accession>A0A211YP07</accession>
<dbReference type="GO" id="GO:0030001">
    <property type="term" value="P:metal ion transport"/>
    <property type="evidence" value="ECO:0007669"/>
    <property type="project" value="InterPro"/>
</dbReference>
<dbReference type="Pfam" id="PF01297">
    <property type="entry name" value="ZnuA"/>
    <property type="match status" value="1"/>
</dbReference>
<keyword evidence="3" id="KW-0479">Metal-binding</keyword>
<reference evidence="5 6" key="1">
    <citation type="submission" date="2017-05" db="EMBL/GenBank/DDBJ databases">
        <title>The draft genome of the hyperthermophilic archaeon 'Pyrodictium delaneyi strain Hulk', an iron and nitrate reducer, reveals the capacity for sulfate reduction.</title>
        <authorList>
            <person name="Demey L.M."/>
            <person name="Miller C."/>
            <person name="Manzella M."/>
            <person name="Reguera G."/>
            <person name="Kashefi K."/>
        </authorList>
    </citation>
    <scope>NUCLEOTIDE SEQUENCE [LARGE SCALE GENOMIC DNA]</scope>
    <source>
        <strain evidence="5 6">Hulk</strain>
    </source>
</reference>
<gene>
    <name evidence="5" type="ORF">Pdsh_03245</name>
</gene>
<dbReference type="Proteomes" id="UP000196694">
    <property type="component" value="Unassembled WGS sequence"/>
</dbReference>
<evidence type="ECO:0000256" key="3">
    <source>
        <dbReference type="ARBA" id="ARBA00022723"/>
    </source>
</evidence>
<dbReference type="AlphaFoldDB" id="A0A211YP07"/>
<evidence type="ECO:0000256" key="2">
    <source>
        <dbReference type="ARBA" id="ARBA00022448"/>
    </source>
</evidence>
<evidence type="ECO:0008006" key="7">
    <source>
        <dbReference type="Google" id="ProtNLM"/>
    </source>
</evidence>